<organism evidence="1 2">
    <name type="scientific">Candidatus Magasanikbacteria bacterium RIFCSPLOWO2_02_FULL_44_11</name>
    <dbReference type="NCBI Taxonomy" id="1798689"/>
    <lineage>
        <taxon>Bacteria</taxon>
        <taxon>Candidatus Magasanikiibacteriota</taxon>
    </lineage>
</organism>
<dbReference type="AlphaFoldDB" id="A0A1F6NBR6"/>
<dbReference type="STRING" id="1798689.A3I29_02840"/>
<protein>
    <recommendedName>
        <fullName evidence="3">JAB domain-containing protein</fullName>
    </recommendedName>
</protein>
<evidence type="ECO:0008006" key="3">
    <source>
        <dbReference type="Google" id="ProtNLM"/>
    </source>
</evidence>
<accession>A0A1F6NBR6</accession>
<comment type="caution">
    <text evidence="1">The sequence shown here is derived from an EMBL/GenBank/DDBJ whole genome shotgun (WGS) entry which is preliminary data.</text>
</comment>
<gene>
    <name evidence="1" type="ORF">A3I29_02840</name>
</gene>
<dbReference type="EMBL" id="MFQK01000005">
    <property type="protein sequence ID" value="OGH81302.1"/>
    <property type="molecule type" value="Genomic_DNA"/>
</dbReference>
<evidence type="ECO:0000313" key="2">
    <source>
        <dbReference type="Proteomes" id="UP000178726"/>
    </source>
</evidence>
<proteinExistence type="predicted"/>
<name>A0A1F6NBR6_9BACT</name>
<evidence type="ECO:0000313" key="1">
    <source>
        <dbReference type="EMBL" id="OGH81302.1"/>
    </source>
</evidence>
<reference evidence="1 2" key="1">
    <citation type="journal article" date="2016" name="Nat. Commun.">
        <title>Thousands of microbial genomes shed light on interconnected biogeochemical processes in an aquifer system.</title>
        <authorList>
            <person name="Anantharaman K."/>
            <person name="Brown C.T."/>
            <person name="Hug L.A."/>
            <person name="Sharon I."/>
            <person name="Castelle C.J."/>
            <person name="Probst A.J."/>
            <person name="Thomas B.C."/>
            <person name="Singh A."/>
            <person name="Wilkins M.J."/>
            <person name="Karaoz U."/>
            <person name="Brodie E.L."/>
            <person name="Williams K.H."/>
            <person name="Hubbard S.S."/>
            <person name="Banfield J.F."/>
        </authorList>
    </citation>
    <scope>NUCLEOTIDE SEQUENCE [LARGE SCALE GENOMIC DNA]</scope>
</reference>
<dbReference type="Proteomes" id="UP000178726">
    <property type="component" value="Unassembled WGS sequence"/>
</dbReference>
<sequence>MLRQISNFFKKNVSNIEKKLNFKEVEKSKEITEKEIEKITLEIETIILPLHEEIEKLRKSNPKREVGGRIKNGRIELLEESRWEEHAVVGESYEEERRMGKEGIVSFHTHPEDGLTSASAQDILTAAFRLRELIFHKDGMTLLLPLEELPIDQIQKIDEQAWEEAQADEMRWGDPAYWFWKRKLQQRLPIRIVEIVNKNKSQ</sequence>